<evidence type="ECO:0000256" key="8">
    <source>
        <dbReference type="ARBA" id="ARBA00023242"/>
    </source>
</evidence>
<name>A0AAV5GVN7_9BASI</name>
<dbReference type="GO" id="GO:0006281">
    <property type="term" value="P:DNA repair"/>
    <property type="evidence" value="ECO:0007669"/>
    <property type="project" value="UniProtKB-UniRule"/>
</dbReference>
<feature type="compositionally biased region" description="Low complexity" evidence="10">
    <location>
        <begin position="1"/>
        <end position="29"/>
    </location>
</feature>
<comment type="subunit">
    <text evidence="9">Component of the NuA4 histone acetyltransferase complex.</text>
</comment>
<comment type="similarity">
    <text evidence="2 9">Belongs to the EAF6 family.</text>
</comment>
<evidence type="ECO:0000256" key="4">
    <source>
        <dbReference type="ARBA" id="ARBA00022853"/>
    </source>
</evidence>
<feature type="compositionally biased region" description="Basic and acidic residues" evidence="10">
    <location>
        <begin position="48"/>
        <end position="68"/>
    </location>
</feature>
<dbReference type="Proteomes" id="UP001342314">
    <property type="component" value="Unassembled WGS sequence"/>
</dbReference>
<evidence type="ECO:0000256" key="1">
    <source>
        <dbReference type="ARBA" id="ARBA00004123"/>
    </source>
</evidence>
<evidence type="ECO:0000256" key="3">
    <source>
        <dbReference type="ARBA" id="ARBA00018504"/>
    </source>
</evidence>
<keyword evidence="7 9" id="KW-0804">Transcription</keyword>
<gene>
    <name evidence="11" type="ORF">Rhopal_006157-T1</name>
</gene>
<evidence type="ECO:0000256" key="10">
    <source>
        <dbReference type="SAM" id="MobiDB-lite"/>
    </source>
</evidence>
<keyword evidence="4 9" id="KW-0156">Chromatin regulator</keyword>
<dbReference type="Pfam" id="PF09340">
    <property type="entry name" value="NuA4"/>
    <property type="match status" value="1"/>
</dbReference>
<keyword evidence="9" id="KW-0227">DNA damage</keyword>
<dbReference type="GO" id="GO:0035267">
    <property type="term" value="C:NuA4 histone acetyltransferase complex"/>
    <property type="evidence" value="ECO:0007669"/>
    <property type="project" value="UniProtKB-UniRule"/>
</dbReference>
<reference evidence="11 12" key="1">
    <citation type="submission" date="2021-12" db="EMBL/GenBank/DDBJ databases">
        <title>High titer production of polyol ester of fatty acids by Rhodotorula paludigena BS15 towards product separation-free biomass refinery.</title>
        <authorList>
            <person name="Mano J."/>
            <person name="Ono H."/>
            <person name="Tanaka T."/>
            <person name="Naito K."/>
            <person name="Sushida H."/>
            <person name="Ike M."/>
            <person name="Tokuyasu K."/>
            <person name="Kitaoka M."/>
        </authorList>
    </citation>
    <scope>NUCLEOTIDE SEQUENCE [LARGE SCALE GENOMIC DNA]</scope>
    <source>
        <strain evidence="11 12">BS15</strain>
    </source>
</reference>
<comment type="function">
    <text evidence="9">Component of the NuA4 histone acetyltransferase complex which is involved in transcriptional activation of selected genes principally by acetylation of nucleosomal histone H4 and H2A. The NuA4 complex is also involved in DNA repair.</text>
</comment>
<organism evidence="11 12">
    <name type="scientific">Rhodotorula paludigena</name>
    <dbReference type="NCBI Taxonomy" id="86838"/>
    <lineage>
        <taxon>Eukaryota</taxon>
        <taxon>Fungi</taxon>
        <taxon>Dikarya</taxon>
        <taxon>Basidiomycota</taxon>
        <taxon>Pucciniomycotina</taxon>
        <taxon>Microbotryomycetes</taxon>
        <taxon>Sporidiobolales</taxon>
        <taxon>Sporidiobolaceae</taxon>
        <taxon>Rhodotorula</taxon>
    </lineage>
</organism>
<evidence type="ECO:0000313" key="11">
    <source>
        <dbReference type="EMBL" id="GJN93112.1"/>
    </source>
</evidence>
<protein>
    <recommendedName>
        <fullName evidence="3 9">Chromatin modification-related protein EAF6</fullName>
    </recommendedName>
</protein>
<dbReference type="EMBL" id="BQKY01000013">
    <property type="protein sequence ID" value="GJN93112.1"/>
    <property type="molecule type" value="Genomic_DNA"/>
</dbReference>
<keyword evidence="9" id="KW-0234">DNA repair</keyword>
<dbReference type="GO" id="GO:0005634">
    <property type="term" value="C:nucleus"/>
    <property type="evidence" value="ECO:0007669"/>
    <property type="project" value="UniProtKB-SubCell"/>
</dbReference>
<keyword evidence="5 9" id="KW-0805">Transcription regulation</keyword>
<evidence type="ECO:0000256" key="7">
    <source>
        <dbReference type="ARBA" id="ARBA00023163"/>
    </source>
</evidence>
<keyword evidence="12" id="KW-1185">Reference proteome</keyword>
<evidence type="ECO:0000256" key="6">
    <source>
        <dbReference type="ARBA" id="ARBA00023054"/>
    </source>
</evidence>
<proteinExistence type="inferred from homology"/>
<evidence type="ECO:0000256" key="9">
    <source>
        <dbReference type="RuleBase" id="RU368022"/>
    </source>
</evidence>
<comment type="caution">
    <text evidence="11">The sequence shown here is derived from an EMBL/GenBank/DDBJ whole genome shotgun (WGS) entry which is preliminary data.</text>
</comment>
<feature type="region of interest" description="Disordered" evidence="10">
    <location>
        <begin position="118"/>
        <end position="184"/>
    </location>
</feature>
<evidence type="ECO:0000313" key="12">
    <source>
        <dbReference type="Proteomes" id="UP001342314"/>
    </source>
</evidence>
<sequence>MAEAQRAQQQQGTPGTQPAPSSAAQQGEQAPPPPQQQHPLDGLSPTDLRNKLDAARKDLRGHLERKRRIDRDLATLEQSIYAFEGSYLSDALFPASSNTTSSATSQFGNIIRGYDSYLKAPSASGGDRKRGGRVGEGALDKERMFSASSATYQRSVELRQAEAAASVEPESDDDSSRNRKRNRH</sequence>
<evidence type="ECO:0000256" key="5">
    <source>
        <dbReference type="ARBA" id="ARBA00023015"/>
    </source>
</evidence>
<keyword evidence="6" id="KW-0175">Coiled coil</keyword>
<accession>A0AAV5GVN7</accession>
<keyword evidence="8 9" id="KW-0539">Nucleus</keyword>
<dbReference type="GO" id="GO:0006325">
    <property type="term" value="P:chromatin organization"/>
    <property type="evidence" value="ECO:0007669"/>
    <property type="project" value="UniProtKB-KW"/>
</dbReference>
<dbReference type="InterPro" id="IPR015418">
    <property type="entry name" value="Eaf6"/>
</dbReference>
<dbReference type="PANTHER" id="PTHR13476">
    <property type="entry name" value="CHROMATIN MODIFICATION-RELATED PROTEIN MEAF6"/>
    <property type="match status" value="1"/>
</dbReference>
<feature type="region of interest" description="Disordered" evidence="10">
    <location>
        <begin position="1"/>
        <end position="68"/>
    </location>
</feature>
<evidence type="ECO:0000256" key="2">
    <source>
        <dbReference type="ARBA" id="ARBA00010916"/>
    </source>
</evidence>
<comment type="subcellular location">
    <subcellularLocation>
        <location evidence="1 9">Nucleus</location>
    </subcellularLocation>
</comment>
<dbReference type="AlphaFoldDB" id="A0AAV5GVN7"/>